<gene>
    <name evidence="2" type="ORF">BJ322DRAFT_1063135</name>
</gene>
<dbReference type="EMBL" id="WIUZ02000007">
    <property type="protein sequence ID" value="KAF9785429.1"/>
    <property type="molecule type" value="Genomic_DNA"/>
</dbReference>
<sequence length="428" mass="47809">MSSQESRTALTAKDIRFLHKLEHVISYAHLHSQDESKIYAILDTLLASYADLFSSIDPGISIFSTPQDKLVGPEEMRAAPNQQPVRVIPDMTVKISRRDRDSGEWRGCELVLVIEAKRLLVDTSTGLSPWFDIKTGRARSANAFSKNLGQLMLQSWCSWTSFPTQDHLFLKLVTGPFVTVVKFPRPPLALPGSSTIPTPGHAENSGSRKRRRVEEGDEQETAIPVHELIPREFSPELVIWSHHIFADPLDSTSGLSDALLYALHCVTKDIVKGFDGGLQTEDSNIFDFSGFDNHPWKETKDTRSYFNVAVNEWYNEVEGVGHHYDFAADAEEKDQSDRQREFLANGSPDRPYYCQPKIFTPSGGEIPSPPESGTSAYTPPKKSKSRRPGSPVDPPSSPSRAPTVEALQVQTLSSMTTRYSRVKKSHPR</sequence>
<reference evidence="2" key="1">
    <citation type="journal article" date="2020" name="Nat. Commun.">
        <title>Large-scale genome sequencing of mycorrhizal fungi provides insights into the early evolution of symbiotic traits.</title>
        <authorList>
            <person name="Miyauchi S."/>
            <person name="Kiss E."/>
            <person name="Kuo A."/>
            <person name="Drula E."/>
            <person name="Kohler A."/>
            <person name="Sanchez-Garcia M."/>
            <person name="Morin E."/>
            <person name="Andreopoulos B."/>
            <person name="Barry K.W."/>
            <person name="Bonito G."/>
            <person name="Buee M."/>
            <person name="Carver A."/>
            <person name="Chen C."/>
            <person name="Cichocki N."/>
            <person name="Clum A."/>
            <person name="Culley D."/>
            <person name="Crous P.W."/>
            <person name="Fauchery L."/>
            <person name="Girlanda M."/>
            <person name="Hayes R.D."/>
            <person name="Keri Z."/>
            <person name="LaButti K."/>
            <person name="Lipzen A."/>
            <person name="Lombard V."/>
            <person name="Magnuson J."/>
            <person name="Maillard F."/>
            <person name="Murat C."/>
            <person name="Nolan M."/>
            <person name="Ohm R.A."/>
            <person name="Pangilinan J."/>
            <person name="Pereira M.F."/>
            <person name="Perotto S."/>
            <person name="Peter M."/>
            <person name="Pfister S."/>
            <person name="Riley R."/>
            <person name="Sitrit Y."/>
            <person name="Stielow J.B."/>
            <person name="Szollosi G."/>
            <person name="Zifcakova L."/>
            <person name="Stursova M."/>
            <person name="Spatafora J.W."/>
            <person name="Tedersoo L."/>
            <person name="Vaario L.M."/>
            <person name="Yamada A."/>
            <person name="Yan M."/>
            <person name="Wang P."/>
            <person name="Xu J."/>
            <person name="Bruns T."/>
            <person name="Baldrian P."/>
            <person name="Vilgalys R."/>
            <person name="Dunand C."/>
            <person name="Henrissat B."/>
            <person name="Grigoriev I.V."/>
            <person name="Hibbett D."/>
            <person name="Nagy L.G."/>
            <person name="Martin F.M."/>
        </authorList>
    </citation>
    <scope>NUCLEOTIDE SEQUENCE</scope>
    <source>
        <strain evidence="2">UH-Tt-Lm1</strain>
    </source>
</reference>
<accession>A0A9P6L7C2</accession>
<protein>
    <submittedName>
        <fullName evidence="2">Uncharacterized protein</fullName>
    </submittedName>
</protein>
<organism evidence="2 3">
    <name type="scientific">Thelephora terrestris</name>
    <dbReference type="NCBI Taxonomy" id="56493"/>
    <lineage>
        <taxon>Eukaryota</taxon>
        <taxon>Fungi</taxon>
        <taxon>Dikarya</taxon>
        <taxon>Basidiomycota</taxon>
        <taxon>Agaricomycotina</taxon>
        <taxon>Agaricomycetes</taxon>
        <taxon>Thelephorales</taxon>
        <taxon>Thelephoraceae</taxon>
        <taxon>Thelephora</taxon>
    </lineage>
</organism>
<feature type="compositionally biased region" description="Low complexity" evidence="1">
    <location>
        <begin position="360"/>
        <end position="375"/>
    </location>
</feature>
<dbReference type="Proteomes" id="UP000736335">
    <property type="component" value="Unassembled WGS sequence"/>
</dbReference>
<keyword evidence="3" id="KW-1185">Reference proteome</keyword>
<evidence type="ECO:0000313" key="2">
    <source>
        <dbReference type="EMBL" id="KAF9785429.1"/>
    </source>
</evidence>
<dbReference type="AlphaFoldDB" id="A0A9P6L7C2"/>
<feature type="region of interest" description="Disordered" evidence="1">
    <location>
        <begin position="191"/>
        <end position="225"/>
    </location>
</feature>
<feature type="region of interest" description="Disordered" evidence="1">
    <location>
        <begin position="344"/>
        <end position="405"/>
    </location>
</feature>
<reference evidence="2" key="2">
    <citation type="submission" date="2020-11" db="EMBL/GenBank/DDBJ databases">
        <authorList>
            <consortium name="DOE Joint Genome Institute"/>
            <person name="Kuo A."/>
            <person name="Miyauchi S."/>
            <person name="Kiss E."/>
            <person name="Drula E."/>
            <person name="Kohler A."/>
            <person name="Sanchez-Garcia M."/>
            <person name="Andreopoulos B."/>
            <person name="Barry K.W."/>
            <person name="Bonito G."/>
            <person name="Buee M."/>
            <person name="Carver A."/>
            <person name="Chen C."/>
            <person name="Cichocki N."/>
            <person name="Clum A."/>
            <person name="Culley D."/>
            <person name="Crous P.W."/>
            <person name="Fauchery L."/>
            <person name="Girlanda M."/>
            <person name="Hayes R."/>
            <person name="Keri Z."/>
            <person name="Labutti K."/>
            <person name="Lipzen A."/>
            <person name="Lombard V."/>
            <person name="Magnuson J."/>
            <person name="Maillard F."/>
            <person name="Morin E."/>
            <person name="Murat C."/>
            <person name="Nolan M."/>
            <person name="Ohm R."/>
            <person name="Pangilinan J."/>
            <person name="Pereira M."/>
            <person name="Perotto S."/>
            <person name="Peter M."/>
            <person name="Riley R."/>
            <person name="Sitrit Y."/>
            <person name="Stielow B."/>
            <person name="Szollosi G."/>
            <person name="Zifcakova L."/>
            <person name="Stursova M."/>
            <person name="Spatafora J.W."/>
            <person name="Tedersoo L."/>
            <person name="Vaario L.-M."/>
            <person name="Yamada A."/>
            <person name="Yan M."/>
            <person name="Wang P."/>
            <person name="Xu J."/>
            <person name="Bruns T."/>
            <person name="Baldrian P."/>
            <person name="Vilgalys R."/>
            <person name="Henrissat B."/>
            <person name="Grigoriev I.V."/>
            <person name="Hibbett D."/>
            <person name="Nagy L.G."/>
            <person name="Martin F.M."/>
        </authorList>
    </citation>
    <scope>NUCLEOTIDE SEQUENCE</scope>
    <source>
        <strain evidence="2">UH-Tt-Lm1</strain>
    </source>
</reference>
<comment type="caution">
    <text evidence="2">The sequence shown here is derived from an EMBL/GenBank/DDBJ whole genome shotgun (WGS) entry which is preliminary data.</text>
</comment>
<proteinExistence type="predicted"/>
<evidence type="ECO:0000256" key="1">
    <source>
        <dbReference type="SAM" id="MobiDB-lite"/>
    </source>
</evidence>
<evidence type="ECO:0000313" key="3">
    <source>
        <dbReference type="Proteomes" id="UP000736335"/>
    </source>
</evidence>
<name>A0A9P6L7C2_9AGAM</name>